<reference evidence="1" key="1">
    <citation type="submission" date="2014-11" db="EMBL/GenBank/DDBJ databases">
        <authorList>
            <person name="Amaro Gonzalez C."/>
        </authorList>
    </citation>
    <scope>NUCLEOTIDE SEQUENCE</scope>
</reference>
<dbReference type="AlphaFoldDB" id="A0A0E9QUS5"/>
<organism evidence="1">
    <name type="scientific">Anguilla anguilla</name>
    <name type="common">European freshwater eel</name>
    <name type="synonym">Muraena anguilla</name>
    <dbReference type="NCBI Taxonomy" id="7936"/>
    <lineage>
        <taxon>Eukaryota</taxon>
        <taxon>Metazoa</taxon>
        <taxon>Chordata</taxon>
        <taxon>Craniata</taxon>
        <taxon>Vertebrata</taxon>
        <taxon>Euteleostomi</taxon>
        <taxon>Actinopterygii</taxon>
        <taxon>Neopterygii</taxon>
        <taxon>Teleostei</taxon>
        <taxon>Anguilliformes</taxon>
        <taxon>Anguillidae</taxon>
        <taxon>Anguilla</taxon>
    </lineage>
</organism>
<reference evidence="1" key="2">
    <citation type="journal article" date="2015" name="Fish Shellfish Immunol.">
        <title>Early steps in the European eel (Anguilla anguilla)-Vibrio vulnificus interaction in the gills: Role of the RtxA13 toxin.</title>
        <authorList>
            <person name="Callol A."/>
            <person name="Pajuelo D."/>
            <person name="Ebbesson L."/>
            <person name="Teles M."/>
            <person name="MacKenzie S."/>
            <person name="Amaro C."/>
        </authorList>
    </citation>
    <scope>NUCLEOTIDE SEQUENCE</scope>
</reference>
<name>A0A0E9QUS5_ANGAN</name>
<accession>A0A0E9QUS5</accession>
<evidence type="ECO:0000313" key="1">
    <source>
        <dbReference type="EMBL" id="JAH20589.1"/>
    </source>
</evidence>
<dbReference type="EMBL" id="GBXM01087988">
    <property type="protein sequence ID" value="JAH20589.1"/>
    <property type="molecule type" value="Transcribed_RNA"/>
</dbReference>
<proteinExistence type="predicted"/>
<sequence>MQYAGVQSQDNKNCVTVRILTNYTVWSNFVFLLLDL</sequence>
<protein>
    <submittedName>
        <fullName evidence="1">Uncharacterized protein</fullName>
    </submittedName>
</protein>